<name>A0A5D3K0T3_9BRAD</name>
<dbReference type="Gene3D" id="3.40.630.10">
    <property type="entry name" value="Zn peptidases"/>
    <property type="match status" value="1"/>
</dbReference>
<evidence type="ECO:0000256" key="1">
    <source>
        <dbReference type="ARBA" id="ARBA00001947"/>
    </source>
</evidence>
<sequence length="448" mass="47396">MQAAVGLRQALARTSATPPTRGSRTGGPLPSDCEVLSSVASAKERTSIVSDNSKGDPDRRDFLIGSIAAAGASAALAINVDAASAQGTPASSARAAPAAREATMYAGDVIQGKKVIRALDVNDLEPGRKHLLYFEGVQMPTGQHWYVSVTVAKGAKPGKRGVLVSGVHGDEMSSVHTVQTVMNQLNPAEMSGTVTAVTDVSRPAMEGMQRRWPNSGRGADLVDMNREWPGNENGATAASRHAWLLFNRLLQPNADFAIDFHTGTTGFDVTAFNLGGMDVPEVKAMLDLYPVGQIFDNHVYPGVLHNAFLDVGIPAFTPEIGAARVLNLEMIKLFVEGTMNVLKHHGIVVGPMGRTGSDVRVFVGDSAFPIIAVQGGLVEHLVKLNDKVESGQKVAIQRNSFGEVVAEYTSSVAGEVTGQRSEAMAEPGNPLTFILFNKSPPGSESYPE</sequence>
<organism evidence="7 8">
    <name type="scientific">Bradyrhizobium rifense</name>
    <dbReference type="NCBI Taxonomy" id="515499"/>
    <lineage>
        <taxon>Bacteria</taxon>
        <taxon>Pseudomonadati</taxon>
        <taxon>Pseudomonadota</taxon>
        <taxon>Alphaproteobacteria</taxon>
        <taxon>Hyphomicrobiales</taxon>
        <taxon>Nitrobacteraceae</taxon>
        <taxon>Bradyrhizobium</taxon>
    </lineage>
</organism>
<evidence type="ECO:0000256" key="4">
    <source>
        <dbReference type="ARBA" id="ARBA00022833"/>
    </source>
</evidence>
<dbReference type="InterPro" id="IPR055438">
    <property type="entry name" value="AstE_AspA_cat"/>
</dbReference>
<keyword evidence="2" id="KW-0479">Metal-binding</keyword>
<reference evidence="7 8" key="1">
    <citation type="submission" date="2019-08" db="EMBL/GenBank/DDBJ databases">
        <title>Bradyrhizobium hipponensis sp. nov., a rhizobium isolated from a Lupinus angustifolius root nodule in Tunisia.</title>
        <authorList>
            <person name="Off K."/>
            <person name="Rejili M."/>
            <person name="Mars M."/>
            <person name="Brachmann A."/>
            <person name="Marin M."/>
        </authorList>
    </citation>
    <scope>NUCLEOTIDE SEQUENCE [LARGE SCALE GENOMIC DNA]</scope>
    <source>
        <strain evidence="7 8">CTAW71</strain>
    </source>
</reference>
<dbReference type="OrthoDB" id="9782876at2"/>
<comment type="cofactor">
    <cofactor evidence="1">
        <name>Zn(2+)</name>
        <dbReference type="ChEBI" id="CHEBI:29105"/>
    </cofactor>
</comment>
<feature type="compositionally biased region" description="Polar residues" evidence="5">
    <location>
        <begin position="12"/>
        <end position="23"/>
    </location>
</feature>
<dbReference type="SUPFAM" id="SSF53187">
    <property type="entry name" value="Zn-dependent exopeptidases"/>
    <property type="match status" value="1"/>
</dbReference>
<evidence type="ECO:0000313" key="8">
    <source>
        <dbReference type="Proteomes" id="UP000324758"/>
    </source>
</evidence>
<evidence type="ECO:0000259" key="6">
    <source>
        <dbReference type="Pfam" id="PF24827"/>
    </source>
</evidence>
<gene>
    <name evidence="7" type="ORF">FXB40_41450</name>
</gene>
<dbReference type="CDD" id="cd06251">
    <property type="entry name" value="M14_ASTE_ASPA-like"/>
    <property type="match status" value="1"/>
</dbReference>
<proteinExistence type="predicted"/>
<protein>
    <submittedName>
        <fullName evidence="7">Succinylglutamate desuccinylase/aspartoacylase family protein</fullName>
    </submittedName>
</protein>
<dbReference type="PANTHER" id="PTHR37326">
    <property type="entry name" value="BLL3975 PROTEIN"/>
    <property type="match status" value="1"/>
</dbReference>
<dbReference type="PANTHER" id="PTHR37326:SF1">
    <property type="entry name" value="BLL3975 PROTEIN"/>
    <property type="match status" value="1"/>
</dbReference>
<evidence type="ECO:0000256" key="5">
    <source>
        <dbReference type="SAM" id="MobiDB-lite"/>
    </source>
</evidence>
<feature type="region of interest" description="Disordered" evidence="5">
    <location>
        <begin position="1"/>
        <end position="31"/>
    </location>
</feature>
<keyword evidence="3" id="KW-0378">Hydrolase</keyword>
<dbReference type="GO" id="GO:0046872">
    <property type="term" value="F:metal ion binding"/>
    <property type="evidence" value="ECO:0007669"/>
    <property type="project" value="UniProtKB-KW"/>
</dbReference>
<evidence type="ECO:0000256" key="2">
    <source>
        <dbReference type="ARBA" id="ARBA00022723"/>
    </source>
</evidence>
<dbReference type="Proteomes" id="UP000324758">
    <property type="component" value="Unassembled WGS sequence"/>
</dbReference>
<feature type="domain" description="Succinylglutamate desuccinylase/Aspartoacylase catalytic" evidence="6">
    <location>
        <begin position="157"/>
        <end position="344"/>
    </location>
</feature>
<dbReference type="Pfam" id="PF24827">
    <property type="entry name" value="AstE_AspA_cat"/>
    <property type="match status" value="1"/>
</dbReference>
<dbReference type="GO" id="GO:0016788">
    <property type="term" value="F:hydrolase activity, acting on ester bonds"/>
    <property type="evidence" value="ECO:0007669"/>
    <property type="project" value="InterPro"/>
</dbReference>
<evidence type="ECO:0000256" key="3">
    <source>
        <dbReference type="ARBA" id="ARBA00022801"/>
    </source>
</evidence>
<evidence type="ECO:0000313" key="7">
    <source>
        <dbReference type="EMBL" id="TYL86663.1"/>
    </source>
</evidence>
<accession>A0A5D3K0T3</accession>
<dbReference type="EMBL" id="VSSS01000078">
    <property type="protein sequence ID" value="TYL86663.1"/>
    <property type="molecule type" value="Genomic_DNA"/>
</dbReference>
<dbReference type="AlphaFoldDB" id="A0A5D3K0T3"/>
<comment type="caution">
    <text evidence="7">The sequence shown here is derived from an EMBL/GenBank/DDBJ whole genome shotgun (WGS) entry which is preliminary data.</text>
</comment>
<keyword evidence="8" id="KW-1185">Reference proteome</keyword>
<dbReference type="InterPro" id="IPR053138">
    <property type="entry name" value="N-alpha-Ac-DABA_deacetylase"/>
</dbReference>
<keyword evidence="4" id="KW-0862">Zinc</keyword>